<feature type="region of interest" description="Disordered" evidence="1">
    <location>
        <begin position="1"/>
        <end position="29"/>
    </location>
</feature>
<evidence type="ECO:0000313" key="2">
    <source>
        <dbReference type="EMBL" id="CAB1430545.1"/>
    </source>
</evidence>
<protein>
    <submittedName>
        <fullName evidence="2">Uncharacterized protein</fullName>
    </submittedName>
</protein>
<accession>A0A9N7YGE9</accession>
<gene>
    <name evidence="2" type="ORF">PLEPLA_LOCUS18527</name>
</gene>
<comment type="caution">
    <text evidence="2">The sequence shown here is derived from an EMBL/GenBank/DDBJ whole genome shotgun (WGS) entry which is preliminary data.</text>
</comment>
<evidence type="ECO:0000256" key="1">
    <source>
        <dbReference type="SAM" id="MobiDB-lite"/>
    </source>
</evidence>
<dbReference type="Proteomes" id="UP001153269">
    <property type="component" value="Unassembled WGS sequence"/>
</dbReference>
<dbReference type="AlphaFoldDB" id="A0A9N7YGE9"/>
<keyword evidence="3" id="KW-1185">Reference proteome</keyword>
<feature type="compositionally biased region" description="Polar residues" evidence="1">
    <location>
        <begin position="16"/>
        <end position="27"/>
    </location>
</feature>
<dbReference type="EMBL" id="CADEAL010001242">
    <property type="protein sequence ID" value="CAB1430545.1"/>
    <property type="molecule type" value="Genomic_DNA"/>
</dbReference>
<sequence>MPDTAKAGGVRRTGNPGVTNTPGNEQPSPLCRARHLPVIALERCCQFFDISELTVTPTSPTNKQEMICRAPWQEMEAGIRVSGQDRWAESTLAEALGFHSLTQNLFVTSYFQRVARGHFRVSQPAVLCSHTGVNPLMTGRAL</sequence>
<organism evidence="2 3">
    <name type="scientific">Pleuronectes platessa</name>
    <name type="common">European plaice</name>
    <dbReference type="NCBI Taxonomy" id="8262"/>
    <lineage>
        <taxon>Eukaryota</taxon>
        <taxon>Metazoa</taxon>
        <taxon>Chordata</taxon>
        <taxon>Craniata</taxon>
        <taxon>Vertebrata</taxon>
        <taxon>Euteleostomi</taxon>
        <taxon>Actinopterygii</taxon>
        <taxon>Neopterygii</taxon>
        <taxon>Teleostei</taxon>
        <taxon>Neoteleostei</taxon>
        <taxon>Acanthomorphata</taxon>
        <taxon>Carangaria</taxon>
        <taxon>Pleuronectiformes</taxon>
        <taxon>Pleuronectoidei</taxon>
        <taxon>Pleuronectidae</taxon>
        <taxon>Pleuronectes</taxon>
    </lineage>
</organism>
<name>A0A9N7YGE9_PLEPL</name>
<evidence type="ECO:0000313" key="3">
    <source>
        <dbReference type="Proteomes" id="UP001153269"/>
    </source>
</evidence>
<proteinExistence type="predicted"/>
<reference evidence="2" key="1">
    <citation type="submission" date="2020-03" db="EMBL/GenBank/DDBJ databases">
        <authorList>
            <person name="Weist P."/>
        </authorList>
    </citation>
    <scope>NUCLEOTIDE SEQUENCE</scope>
</reference>